<comment type="caution">
    <text evidence="2">The sequence shown here is derived from an EMBL/GenBank/DDBJ whole genome shotgun (WGS) entry which is preliminary data.</text>
</comment>
<dbReference type="SMART" id="SM00267">
    <property type="entry name" value="GGDEF"/>
    <property type="match status" value="1"/>
</dbReference>
<dbReference type="GO" id="GO:0043709">
    <property type="term" value="P:cell adhesion involved in single-species biofilm formation"/>
    <property type="evidence" value="ECO:0007669"/>
    <property type="project" value="TreeGrafter"/>
</dbReference>
<dbReference type="Gene3D" id="3.30.70.270">
    <property type="match status" value="1"/>
</dbReference>
<dbReference type="Proteomes" id="UP001158066">
    <property type="component" value="Unassembled WGS sequence"/>
</dbReference>
<sequence length="211" mass="24076">MIKSIEGLVSEKAFSEILEEKVRACTNEITVAKLDIDNFETVNRFYGEFTGDQVIRKLAHVLKNNLSPDHVICRTTKNEFNVMMDATPLETGALMMEEIRAYFDEHLLLIGDPPKEMTIRFSAGIAAYPQNGKTAEMLMSAADHAMKLAKKQGKNQIQIARNDDWVEKKIVIRQESAWRLNQLSRQMDKTEAGLLREALQDLLNKYDQRAT</sequence>
<dbReference type="InterPro" id="IPR029787">
    <property type="entry name" value="Nucleotide_cyclase"/>
</dbReference>
<reference evidence="2" key="1">
    <citation type="submission" date="2017-05" db="EMBL/GenBank/DDBJ databases">
        <authorList>
            <person name="Varghese N."/>
            <person name="Submissions S."/>
        </authorList>
    </citation>
    <scope>NUCLEOTIDE SEQUENCE</scope>
    <source>
        <strain evidence="2">Su22</strain>
    </source>
</reference>
<dbReference type="GO" id="GO:0005886">
    <property type="term" value="C:plasma membrane"/>
    <property type="evidence" value="ECO:0007669"/>
    <property type="project" value="TreeGrafter"/>
</dbReference>
<dbReference type="InterPro" id="IPR000160">
    <property type="entry name" value="GGDEF_dom"/>
</dbReference>
<dbReference type="PANTHER" id="PTHR45138">
    <property type="entry name" value="REGULATORY COMPONENTS OF SENSORY TRANSDUCTION SYSTEM"/>
    <property type="match status" value="1"/>
</dbReference>
<dbReference type="CDD" id="cd01949">
    <property type="entry name" value="GGDEF"/>
    <property type="match status" value="1"/>
</dbReference>
<dbReference type="InterPro" id="IPR043128">
    <property type="entry name" value="Rev_trsase/Diguanyl_cyclase"/>
</dbReference>
<protein>
    <submittedName>
        <fullName evidence="2">Diguanylate cyclase (GGDEF) domain-containing protein</fullName>
    </submittedName>
</protein>
<dbReference type="AlphaFoldDB" id="A0AA45WSW7"/>
<proteinExistence type="predicted"/>
<dbReference type="SUPFAM" id="SSF55073">
    <property type="entry name" value="Nucleotide cyclase"/>
    <property type="match status" value="1"/>
</dbReference>
<evidence type="ECO:0000313" key="3">
    <source>
        <dbReference type="Proteomes" id="UP001158066"/>
    </source>
</evidence>
<feature type="domain" description="GGDEF" evidence="1">
    <location>
        <begin position="27"/>
        <end position="162"/>
    </location>
</feature>
<accession>A0AA45WSW7</accession>
<dbReference type="PROSITE" id="PS50887">
    <property type="entry name" value="GGDEF"/>
    <property type="match status" value="1"/>
</dbReference>
<evidence type="ECO:0000259" key="1">
    <source>
        <dbReference type="PROSITE" id="PS50887"/>
    </source>
</evidence>
<evidence type="ECO:0000313" key="2">
    <source>
        <dbReference type="EMBL" id="SMP39787.1"/>
    </source>
</evidence>
<keyword evidence="3" id="KW-1185">Reference proteome</keyword>
<name>A0AA45WSW7_9CLOT</name>
<organism evidence="2 3">
    <name type="scientific">Anoxynatronum buryatiense</name>
    <dbReference type="NCBI Taxonomy" id="489973"/>
    <lineage>
        <taxon>Bacteria</taxon>
        <taxon>Bacillati</taxon>
        <taxon>Bacillota</taxon>
        <taxon>Clostridia</taxon>
        <taxon>Eubacteriales</taxon>
        <taxon>Clostridiaceae</taxon>
        <taxon>Anoxynatronum</taxon>
    </lineage>
</organism>
<dbReference type="EMBL" id="FXUF01000001">
    <property type="protein sequence ID" value="SMP39787.1"/>
    <property type="molecule type" value="Genomic_DNA"/>
</dbReference>
<dbReference type="GO" id="GO:0052621">
    <property type="term" value="F:diguanylate cyclase activity"/>
    <property type="evidence" value="ECO:0007669"/>
    <property type="project" value="TreeGrafter"/>
</dbReference>
<dbReference type="InterPro" id="IPR050469">
    <property type="entry name" value="Diguanylate_Cyclase"/>
</dbReference>
<dbReference type="NCBIfam" id="TIGR00254">
    <property type="entry name" value="GGDEF"/>
    <property type="match status" value="1"/>
</dbReference>
<dbReference type="Pfam" id="PF00990">
    <property type="entry name" value="GGDEF"/>
    <property type="match status" value="1"/>
</dbReference>
<gene>
    <name evidence="2" type="ORF">SAMN06296020_101277</name>
</gene>
<dbReference type="GO" id="GO:1902201">
    <property type="term" value="P:negative regulation of bacterial-type flagellum-dependent cell motility"/>
    <property type="evidence" value="ECO:0007669"/>
    <property type="project" value="TreeGrafter"/>
</dbReference>
<dbReference type="RefSeq" id="WP_283407634.1">
    <property type="nucleotide sequence ID" value="NZ_FXUF01000001.1"/>
</dbReference>
<dbReference type="PANTHER" id="PTHR45138:SF24">
    <property type="entry name" value="DIGUANYLATE CYCLASE DGCC-RELATED"/>
    <property type="match status" value="1"/>
</dbReference>